<evidence type="ECO:0000313" key="10">
    <source>
        <dbReference type="EMBL" id="KAG0287794.1"/>
    </source>
</evidence>
<evidence type="ECO:0000313" key="11">
    <source>
        <dbReference type="Proteomes" id="UP001194696"/>
    </source>
</evidence>
<feature type="domain" description="BRCT" evidence="8">
    <location>
        <begin position="462"/>
        <end position="555"/>
    </location>
</feature>
<dbReference type="InterPro" id="IPR023214">
    <property type="entry name" value="HAD_sf"/>
</dbReference>
<feature type="region of interest" description="Disordered" evidence="7">
    <location>
        <begin position="317"/>
        <end position="416"/>
    </location>
</feature>
<dbReference type="PANTHER" id="PTHR23081">
    <property type="entry name" value="RNA POLYMERASE II CTD PHOSPHATASE"/>
    <property type="match status" value="1"/>
</dbReference>
<evidence type="ECO:0000259" key="9">
    <source>
        <dbReference type="PROSITE" id="PS50969"/>
    </source>
</evidence>
<dbReference type="InterPro" id="IPR001357">
    <property type="entry name" value="BRCT_dom"/>
</dbReference>
<dbReference type="Pfam" id="PF03031">
    <property type="entry name" value="NIF"/>
    <property type="match status" value="1"/>
</dbReference>
<dbReference type="Gene3D" id="3.40.50.10190">
    <property type="entry name" value="BRCT domain"/>
    <property type="match status" value="1"/>
</dbReference>
<sequence length="821" mass="90818">MADNDFRYTIPAEHLPATVISIKTSKDKSMSDGDELLEYEYVVKRDGYVDDDKTALIARRGEIRASKDGVVEDIHVTKGQVIDNESTVVIDYKGCDHDTQYEGMCVMCCKNVPMNQESHVMMAHDATSLAVSRTEAKRLEHVTVDRLLNEGKLSLILDLDQTLIHATVGPAIDEWINAQGGMPQDVKMFPLPDSSTPYYIKLRPHLERFLQKAAGLYELHIYTMGTRNYASAVAKAIDPDGKFFSQRILSRDENLNMTQKSIERLFPCDTSMVVVIDDRADVWQYSPNLVKVHPYEYFVGAGDINAGHLPKQDVVVKSESAPPTKVDSTAEPAAETTTLKSDPSDISAPAAEPSADAETSTSTPAPLDPVAVPADATTTETPEDKQLKEKKADETELTTQAIGKPEKAIKPKAPVMDDNDNELKHILEILETIHEKFYDDREMFKITHPKRQPDVKEIIRDMKKNVLKGVNIVFSSVIPLGQSVHRADIWRQAESFGAVCSTELSSRVTHVVAAKVGTQKVSEARRRKHIKIVRPEWLYHSIGKWQRQNEADYVLPELAYKSSPASTTPPHNPEDEKNVGGAEGNEEEDQGGVSEDMGTIQTINNDVWEDAAKELEDELGDLDDTDFDSDTSTHSNTQSDASTDGGNRSPLVNLKRTRVFRKSGLSTAVTSGGNDSDDDEDDDSDNGVMNVDMMEGRGNGAEDDDDDKGMSTQESDSDIDDESGSDSQQGYSDAQSDASGSAVRQRKRRRRNLGKNGGGLADTLGDDDEDEDEDGMDADDEVTMDHTQTMQQSQEDEEEDDDDDFLNDLENDLDAQLNDND</sequence>
<dbReference type="CDD" id="cd17729">
    <property type="entry name" value="BRCT_CTDP1"/>
    <property type="match status" value="1"/>
</dbReference>
<comment type="function">
    <text evidence="6">This promotes the activity of RNA polymerase II.</text>
</comment>
<evidence type="ECO:0000256" key="6">
    <source>
        <dbReference type="RuleBase" id="RU366066"/>
    </source>
</evidence>
<keyword evidence="3 6" id="KW-0539">Nucleus</keyword>
<feature type="compositionally biased region" description="Basic and acidic residues" evidence="7">
    <location>
        <begin position="382"/>
        <end position="394"/>
    </location>
</feature>
<comment type="catalytic activity">
    <reaction evidence="5 6">
        <text>O-phospho-L-threonyl-[protein] + H2O = L-threonyl-[protein] + phosphate</text>
        <dbReference type="Rhea" id="RHEA:47004"/>
        <dbReference type="Rhea" id="RHEA-COMP:11060"/>
        <dbReference type="Rhea" id="RHEA-COMP:11605"/>
        <dbReference type="ChEBI" id="CHEBI:15377"/>
        <dbReference type="ChEBI" id="CHEBI:30013"/>
        <dbReference type="ChEBI" id="CHEBI:43474"/>
        <dbReference type="ChEBI" id="CHEBI:61977"/>
        <dbReference type="EC" id="3.1.3.16"/>
    </reaction>
</comment>
<comment type="subcellular location">
    <subcellularLocation>
        <location evidence="1 6">Nucleus</location>
    </subcellularLocation>
</comment>
<dbReference type="InterPro" id="IPR011947">
    <property type="entry name" value="FCP1_euk"/>
</dbReference>
<evidence type="ECO:0000259" key="8">
    <source>
        <dbReference type="PROSITE" id="PS50172"/>
    </source>
</evidence>
<evidence type="ECO:0000256" key="7">
    <source>
        <dbReference type="SAM" id="MobiDB-lite"/>
    </source>
</evidence>
<comment type="caution">
    <text evidence="10">The sequence shown here is derived from an EMBL/GenBank/DDBJ whole genome shotgun (WGS) entry which is preliminary data.</text>
</comment>
<comment type="catalytic activity">
    <reaction evidence="4 6">
        <text>O-phospho-L-seryl-[protein] + H2O = L-seryl-[protein] + phosphate</text>
        <dbReference type="Rhea" id="RHEA:20629"/>
        <dbReference type="Rhea" id="RHEA-COMP:9863"/>
        <dbReference type="Rhea" id="RHEA-COMP:11604"/>
        <dbReference type="ChEBI" id="CHEBI:15377"/>
        <dbReference type="ChEBI" id="CHEBI:29999"/>
        <dbReference type="ChEBI" id="CHEBI:43474"/>
        <dbReference type="ChEBI" id="CHEBI:83421"/>
        <dbReference type="EC" id="3.1.3.16"/>
    </reaction>
</comment>
<feature type="compositionally biased region" description="Basic residues" evidence="7">
    <location>
        <begin position="744"/>
        <end position="753"/>
    </location>
</feature>
<feature type="compositionally biased region" description="Acidic residues" evidence="7">
    <location>
        <begin position="764"/>
        <end position="782"/>
    </location>
</feature>
<dbReference type="Gene3D" id="1.10.287.10">
    <property type="entry name" value="S15/NS1, RNA-binding"/>
    <property type="match status" value="1"/>
</dbReference>
<dbReference type="SUPFAM" id="SSF56784">
    <property type="entry name" value="HAD-like"/>
    <property type="match status" value="1"/>
</dbReference>
<dbReference type="InterPro" id="IPR039189">
    <property type="entry name" value="Fcp1"/>
</dbReference>
<dbReference type="Pfam" id="PF00533">
    <property type="entry name" value="BRCT"/>
    <property type="match status" value="1"/>
</dbReference>
<feature type="compositionally biased region" description="Acidic residues" evidence="7">
    <location>
        <begin position="675"/>
        <end position="685"/>
    </location>
</feature>
<dbReference type="EMBL" id="JAAAIM010000458">
    <property type="protein sequence ID" value="KAG0287794.1"/>
    <property type="molecule type" value="Genomic_DNA"/>
</dbReference>
<organism evidence="10 11">
    <name type="scientific">Linnemannia gamsii</name>
    <dbReference type="NCBI Taxonomy" id="64522"/>
    <lineage>
        <taxon>Eukaryota</taxon>
        <taxon>Fungi</taxon>
        <taxon>Fungi incertae sedis</taxon>
        <taxon>Mucoromycota</taxon>
        <taxon>Mortierellomycotina</taxon>
        <taxon>Mortierellomycetes</taxon>
        <taxon>Mortierellales</taxon>
        <taxon>Mortierellaceae</taxon>
        <taxon>Linnemannia</taxon>
    </lineage>
</organism>
<dbReference type="SUPFAM" id="SSF52113">
    <property type="entry name" value="BRCT domain"/>
    <property type="match status" value="1"/>
</dbReference>
<feature type="region of interest" description="Disordered" evidence="7">
    <location>
        <begin position="621"/>
        <end position="821"/>
    </location>
</feature>
<dbReference type="InterPro" id="IPR036412">
    <property type="entry name" value="HAD-like_sf"/>
</dbReference>
<dbReference type="SMART" id="SM00577">
    <property type="entry name" value="CPDc"/>
    <property type="match status" value="1"/>
</dbReference>
<name>A0ABQ7JZ87_9FUNG</name>
<dbReference type="EC" id="3.1.3.16" evidence="6"/>
<evidence type="ECO:0000256" key="4">
    <source>
        <dbReference type="ARBA" id="ARBA00047761"/>
    </source>
</evidence>
<dbReference type="InterPro" id="IPR036420">
    <property type="entry name" value="BRCT_dom_sf"/>
</dbReference>
<evidence type="ECO:0000256" key="3">
    <source>
        <dbReference type="ARBA" id="ARBA00023242"/>
    </source>
</evidence>
<feature type="compositionally biased region" description="Polar residues" evidence="7">
    <location>
        <begin position="636"/>
        <end position="646"/>
    </location>
</feature>
<feature type="compositionally biased region" description="Low complexity" evidence="7">
    <location>
        <begin position="344"/>
        <end position="376"/>
    </location>
</feature>
<feature type="compositionally biased region" description="Low complexity" evidence="7">
    <location>
        <begin position="725"/>
        <end position="739"/>
    </location>
</feature>
<dbReference type="NCBIfam" id="TIGR02250">
    <property type="entry name" value="FCP1_euk"/>
    <property type="match status" value="1"/>
</dbReference>
<gene>
    <name evidence="10" type="primary">FCP1</name>
    <name evidence="10" type="ORF">BGZ96_008317</name>
</gene>
<dbReference type="Gene3D" id="3.40.50.1000">
    <property type="entry name" value="HAD superfamily/HAD-like"/>
    <property type="match status" value="1"/>
</dbReference>
<evidence type="ECO:0000256" key="5">
    <source>
        <dbReference type="ARBA" id="ARBA00048336"/>
    </source>
</evidence>
<proteinExistence type="predicted"/>
<feature type="compositionally biased region" description="Acidic residues" evidence="7">
    <location>
        <begin position="794"/>
        <end position="813"/>
    </location>
</feature>
<feature type="region of interest" description="Disordered" evidence="7">
    <location>
        <begin position="561"/>
        <end position="598"/>
    </location>
</feature>
<evidence type="ECO:0000256" key="1">
    <source>
        <dbReference type="ARBA" id="ARBA00004123"/>
    </source>
</evidence>
<protein>
    <recommendedName>
        <fullName evidence="6">RNA polymerase II subunit A C-terminal domain phosphatase</fullName>
        <ecNumber evidence="6">3.1.3.16</ecNumber>
    </recommendedName>
</protein>
<keyword evidence="11" id="KW-1185">Reference proteome</keyword>
<reference evidence="10 11" key="1">
    <citation type="journal article" date="2020" name="Fungal Divers.">
        <title>Resolving the Mortierellaceae phylogeny through synthesis of multi-gene phylogenetics and phylogenomics.</title>
        <authorList>
            <person name="Vandepol N."/>
            <person name="Liber J."/>
            <person name="Desiro A."/>
            <person name="Na H."/>
            <person name="Kennedy M."/>
            <person name="Barry K."/>
            <person name="Grigoriev I.V."/>
            <person name="Miller A.N."/>
            <person name="O'Donnell K."/>
            <person name="Stajich J.E."/>
            <person name="Bonito G."/>
        </authorList>
    </citation>
    <scope>NUCLEOTIDE SEQUENCE [LARGE SCALE GENOMIC DNA]</scope>
    <source>
        <strain evidence="10 11">AD045</strain>
    </source>
</reference>
<dbReference type="InterPro" id="IPR004274">
    <property type="entry name" value="FCP1_dom"/>
</dbReference>
<feature type="compositionally biased region" description="Acidic residues" evidence="7">
    <location>
        <begin position="715"/>
        <end position="724"/>
    </location>
</feature>
<evidence type="ECO:0000256" key="2">
    <source>
        <dbReference type="ARBA" id="ARBA00022801"/>
    </source>
</evidence>
<dbReference type="CDD" id="cd07521">
    <property type="entry name" value="HAD_FCP1-like"/>
    <property type="match status" value="1"/>
</dbReference>
<feature type="domain" description="FCP1 homology" evidence="9">
    <location>
        <begin position="148"/>
        <end position="316"/>
    </location>
</feature>
<accession>A0ABQ7JZ87</accession>
<dbReference type="PANTHER" id="PTHR23081:SF36">
    <property type="entry name" value="RNA POLYMERASE II SUBUNIT A C-TERMINAL DOMAIN PHOSPHATASE"/>
    <property type="match status" value="1"/>
</dbReference>
<dbReference type="PROSITE" id="PS50172">
    <property type="entry name" value="BRCT"/>
    <property type="match status" value="1"/>
</dbReference>
<keyword evidence="2 6" id="KW-0378">Hydrolase</keyword>
<dbReference type="Proteomes" id="UP001194696">
    <property type="component" value="Unassembled WGS sequence"/>
</dbReference>
<dbReference type="PROSITE" id="PS50969">
    <property type="entry name" value="FCP1"/>
    <property type="match status" value="1"/>
</dbReference>
<dbReference type="SMART" id="SM00292">
    <property type="entry name" value="BRCT"/>
    <property type="match status" value="1"/>
</dbReference>